<evidence type="ECO:0000256" key="2">
    <source>
        <dbReference type="ARBA" id="ARBA00006363"/>
    </source>
</evidence>
<keyword evidence="4" id="KW-0238">DNA-binding</keyword>
<dbReference type="Proteomes" id="UP001301326">
    <property type="component" value="Chromosome"/>
</dbReference>
<gene>
    <name evidence="8" type="ORF">QJT81_10565</name>
</gene>
<dbReference type="InterPro" id="IPR051917">
    <property type="entry name" value="Transposase-Integrase"/>
</dbReference>
<dbReference type="Pfam" id="PF13936">
    <property type="entry name" value="HTH_38"/>
    <property type="match status" value="1"/>
</dbReference>
<dbReference type="AlphaFoldDB" id="A0AA95HIL5"/>
<accession>A0AA95HIL5</accession>
<dbReference type="NCBIfam" id="NF033563">
    <property type="entry name" value="transpos_IS30"/>
    <property type="match status" value="1"/>
</dbReference>
<evidence type="ECO:0000313" key="8">
    <source>
        <dbReference type="EMBL" id="WGZ96373.1"/>
    </source>
</evidence>
<dbReference type="GO" id="GO:0003677">
    <property type="term" value="F:DNA binding"/>
    <property type="evidence" value="ECO:0007669"/>
    <property type="project" value="UniProtKB-KW"/>
</dbReference>
<dbReference type="GO" id="GO:0005829">
    <property type="term" value="C:cytosol"/>
    <property type="evidence" value="ECO:0007669"/>
    <property type="project" value="TreeGrafter"/>
</dbReference>
<dbReference type="KEGG" id="tput:QJT81_10565"/>
<dbReference type="InterPro" id="IPR053392">
    <property type="entry name" value="Transposase_IS30-like"/>
</dbReference>
<dbReference type="PANTHER" id="PTHR10948:SF23">
    <property type="entry name" value="TRANSPOSASE INSI FOR INSERTION SEQUENCE ELEMENT IS30A-RELATED"/>
    <property type="match status" value="1"/>
</dbReference>
<keyword evidence="5" id="KW-0233">DNA recombination</keyword>
<feature type="compositionally biased region" description="Basic residues" evidence="6">
    <location>
        <begin position="46"/>
        <end position="62"/>
    </location>
</feature>
<sequence>MAYTHLTSEERHYIETRHKMKESTATIALTLGRSQSTISRELTRNRGQRGYRHKQAHTKAQQRHADKPKAVKLTPELAVSIDTLLEQQWSPEQISGRLKAEGKTTICHEAIYQHVLRDKRAGGKLYLNLRRHTKKYRQRYGSKTGSVKGIPNRVDIDERPAVANQRERLGDWEADTMIGKGHQGALVTLDERKSKLRLAFPVANKTAEAVTSSIITLLDSFKDWVHTLTFDNGKEFAKHEQVAQALGCETYFAKPYHSWERGQNENANGLLRQYFPKAMGLLDVTTRQVLEAVHKLNNRPRKCLGFKTPYEVFRELSGIEAEKLVGYALIT</sequence>
<dbReference type="GO" id="GO:0006313">
    <property type="term" value="P:DNA transposition"/>
    <property type="evidence" value="ECO:0007669"/>
    <property type="project" value="InterPro"/>
</dbReference>
<evidence type="ECO:0000256" key="5">
    <source>
        <dbReference type="ARBA" id="ARBA00023172"/>
    </source>
</evidence>
<protein>
    <submittedName>
        <fullName evidence="8">IS30 family transposase</fullName>
    </submittedName>
</protein>
<feature type="region of interest" description="Disordered" evidence="6">
    <location>
        <begin position="45"/>
        <end position="69"/>
    </location>
</feature>
<dbReference type="InterPro" id="IPR001584">
    <property type="entry name" value="Integrase_cat-core"/>
</dbReference>
<feature type="domain" description="Integrase catalytic" evidence="7">
    <location>
        <begin position="156"/>
        <end position="317"/>
    </location>
</feature>
<evidence type="ECO:0000256" key="4">
    <source>
        <dbReference type="ARBA" id="ARBA00023125"/>
    </source>
</evidence>
<name>A0AA95HIL5_9GAMM</name>
<dbReference type="InterPro" id="IPR001598">
    <property type="entry name" value="Transposase_IS30_CS"/>
</dbReference>
<comment type="function">
    <text evidence="1">Required for the transposition of the insertion element.</text>
</comment>
<dbReference type="GO" id="GO:0015074">
    <property type="term" value="P:DNA integration"/>
    <property type="evidence" value="ECO:0007669"/>
    <property type="project" value="InterPro"/>
</dbReference>
<dbReference type="PANTHER" id="PTHR10948">
    <property type="entry name" value="TRANSPOSASE"/>
    <property type="match status" value="1"/>
</dbReference>
<dbReference type="PROSITE" id="PS50994">
    <property type="entry name" value="INTEGRASE"/>
    <property type="match status" value="1"/>
</dbReference>
<dbReference type="InterPro" id="IPR012337">
    <property type="entry name" value="RNaseH-like_sf"/>
</dbReference>
<dbReference type="SUPFAM" id="SSF53098">
    <property type="entry name" value="Ribonuclease H-like"/>
    <property type="match status" value="1"/>
</dbReference>
<evidence type="ECO:0000256" key="3">
    <source>
        <dbReference type="ARBA" id="ARBA00022578"/>
    </source>
</evidence>
<dbReference type="GO" id="GO:0004803">
    <property type="term" value="F:transposase activity"/>
    <property type="evidence" value="ECO:0007669"/>
    <property type="project" value="InterPro"/>
</dbReference>
<dbReference type="InterPro" id="IPR025246">
    <property type="entry name" value="IS30-like_HTH"/>
</dbReference>
<comment type="similarity">
    <text evidence="2">Belongs to the transposase IS30 family.</text>
</comment>
<organism evidence="8">
    <name type="scientific">Candidatus Thiothrix putei</name>
    <dbReference type="NCBI Taxonomy" id="3080811"/>
    <lineage>
        <taxon>Bacteria</taxon>
        <taxon>Pseudomonadati</taxon>
        <taxon>Pseudomonadota</taxon>
        <taxon>Gammaproteobacteria</taxon>
        <taxon>Thiotrichales</taxon>
        <taxon>Thiotrichaceae</taxon>
        <taxon>Thiothrix</taxon>
    </lineage>
</organism>
<proteinExistence type="inferred from homology"/>
<reference evidence="8" key="2">
    <citation type="submission" date="2023-04" db="EMBL/GenBank/DDBJ databases">
        <authorList>
            <person name="Beletskiy A.V."/>
            <person name="Mardanov A.V."/>
            <person name="Ravin N.V."/>
        </authorList>
    </citation>
    <scope>NUCLEOTIDE SEQUENCE</scope>
    <source>
        <strain evidence="8">GKL-02</strain>
    </source>
</reference>
<evidence type="ECO:0000256" key="6">
    <source>
        <dbReference type="SAM" id="MobiDB-lite"/>
    </source>
</evidence>
<dbReference type="PROSITE" id="PS01043">
    <property type="entry name" value="TRANSPOSASE_IS30"/>
    <property type="match status" value="1"/>
</dbReference>
<evidence type="ECO:0000259" key="7">
    <source>
        <dbReference type="PROSITE" id="PS50994"/>
    </source>
</evidence>
<reference evidence="8" key="1">
    <citation type="journal article" date="2023" name="Int. J. Mol. Sci.">
        <title>Metagenomics Revealed a New Genus 'Candidatus Thiocaldithrix dubininis' gen. nov., sp. nov. and a New Species 'Candidatus Thiothrix putei' sp. nov. in the Family Thiotrichaceae, Some Members of Which Have Traits of Both Na+- and H+-Motive Energetics.</title>
        <authorList>
            <person name="Ravin N.V."/>
            <person name="Muntyan M.S."/>
            <person name="Smolyakov D.D."/>
            <person name="Rudenko T.S."/>
            <person name="Beletsky A.V."/>
            <person name="Mardanov A.V."/>
            <person name="Grabovich M.Y."/>
        </authorList>
    </citation>
    <scope>NUCLEOTIDE SEQUENCE</scope>
    <source>
        <strain evidence="8">GKL-02</strain>
    </source>
</reference>
<keyword evidence="3" id="KW-0815">Transposition</keyword>
<dbReference type="InterPro" id="IPR036397">
    <property type="entry name" value="RNaseH_sf"/>
</dbReference>
<dbReference type="Gene3D" id="3.30.420.10">
    <property type="entry name" value="Ribonuclease H-like superfamily/Ribonuclease H"/>
    <property type="match status" value="1"/>
</dbReference>
<dbReference type="EMBL" id="CP124756">
    <property type="protein sequence ID" value="WGZ96373.1"/>
    <property type="molecule type" value="Genomic_DNA"/>
</dbReference>
<evidence type="ECO:0000256" key="1">
    <source>
        <dbReference type="ARBA" id="ARBA00002190"/>
    </source>
</evidence>